<gene>
    <name evidence="1" type="primary">cpaD</name>
    <name evidence="1" type="ORF">HB778_39670</name>
</gene>
<protein>
    <submittedName>
        <fullName evidence="1">CpaD family pilus assembly lipoprotein</fullName>
    </submittedName>
</protein>
<dbReference type="Pfam" id="PF09476">
    <property type="entry name" value="Pilus_CpaD"/>
    <property type="match status" value="1"/>
</dbReference>
<sequence>MTLRIISLVVTLTVSVSGCTSTAPIVEPLAPILIGQETTVLTLHSLRASERRRLRVFLETASHGRRDALHLLISGASGLSAEAVHEARQMGIGAYNIHLLDQTNGGAVRLEAIVYRARPPVCPSYSGPLLNDKSFDQTLGCSIRHNLAAMVSDPRDLLDNRAVKSSDGDRAAVPVARYRTFAKDKDG</sequence>
<dbReference type="AlphaFoldDB" id="A0A7G6T601"/>
<keyword evidence="1" id="KW-0449">Lipoprotein</keyword>
<dbReference type="EMBL" id="CP050299">
    <property type="protein sequence ID" value="QND62183.1"/>
    <property type="molecule type" value="Genomic_DNA"/>
</dbReference>
<keyword evidence="1" id="KW-0614">Plasmid</keyword>
<dbReference type="Proteomes" id="UP000515465">
    <property type="component" value="Plasmid p_1"/>
</dbReference>
<dbReference type="NCBIfam" id="TIGR02522">
    <property type="entry name" value="pilus_cpaD"/>
    <property type="match status" value="1"/>
</dbReference>
<dbReference type="RefSeq" id="WP_183465596.1">
    <property type="nucleotide sequence ID" value="NZ_CP050299.1"/>
</dbReference>
<reference evidence="2" key="1">
    <citation type="journal article" date="2020" name="Mol. Plant Microbe">
        <title>Rhizobial microsymbionts of the narrowly endemic Oxytropis species growing in Kamchatka are characterized by significant genetic diversity and possess a set of genes that are associated with T3SS and T6SS secretion systems and can affect the development of symbiosis.</title>
        <authorList>
            <person name="Safronova V."/>
            <person name="Guro P."/>
            <person name="Sazanova A."/>
            <person name="Kuznetsova I."/>
            <person name="Belimov A."/>
            <person name="Yakubov V."/>
            <person name="Chirak E."/>
            <person name="Afonin A."/>
            <person name="Gogolev Y."/>
            <person name="Andronov E."/>
            <person name="Tikhonovich I."/>
        </authorList>
    </citation>
    <scope>NUCLEOTIDE SEQUENCE [LARGE SCALE GENOMIC DNA]</scope>
    <source>
        <strain evidence="2">583</strain>
        <plasmid evidence="2">p_1</plasmid>
    </source>
</reference>
<accession>A0A7G6T601</accession>
<proteinExistence type="predicted"/>
<organism evidence="1 2">
    <name type="scientific">Mesorhizobium huakuii</name>
    <dbReference type="NCBI Taxonomy" id="28104"/>
    <lineage>
        <taxon>Bacteria</taxon>
        <taxon>Pseudomonadati</taxon>
        <taxon>Pseudomonadota</taxon>
        <taxon>Alphaproteobacteria</taxon>
        <taxon>Hyphomicrobiales</taxon>
        <taxon>Phyllobacteriaceae</taxon>
        <taxon>Mesorhizobium</taxon>
    </lineage>
</organism>
<geneLocation type="plasmid" evidence="1 2">
    <name>p_1</name>
</geneLocation>
<dbReference type="InterPro" id="IPR019027">
    <property type="entry name" value="Pilus_biogenesis_CpaD-related"/>
</dbReference>
<evidence type="ECO:0000313" key="2">
    <source>
        <dbReference type="Proteomes" id="UP000515465"/>
    </source>
</evidence>
<evidence type="ECO:0000313" key="1">
    <source>
        <dbReference type="EMBL" id="QND62183.1"/>
    </source>
</evidence>
<name>A0A7G6T601_9HYPH</name>
<dbReference type="PROSITE" id="PS51257">
    <property type="entry name" value="PROKAR_LIPOPROTEIN"/>
    <property type="match status" value="1"/>
</dbReference>
<dbReference type="InterPro" id="IPR013361">
    <property type="entry name" value="Pilus_CpaD"/>
</dbReference>